<proteinExistence type="predicted"/>
<evidence type="ECO:0000313" key="1">
    <source>
        <dbReference type="EMBL" id="CAB4871379.1"/>
    </source>
</evidence>
<accession>A0A6J7DSS1</accession>
<sequence>MNAIRLVEVTEQPLDVRAMQELVADQAAGAVVTFSGDVRSIDHGRQVRSLTYEGHPTAGAVLRQVAEEIAGRFEVIGLAVAHRVGELQISDAALVAVVSTGHRGDAFLACQTLVDLTKARLPVWKHQIFVDGTDEWVNCA</sequence>
<dbReference type="GO" id="GO:0006777">
    <property type="term" value="P:Mo-molybdopterin cofactor biosynthetic process"/>
    <property type="evidence" value="ECO:0007669"/>
    <property type="project" value="InterPro"/>
</dbReference>
<dbReference type="EMBL" id="CAFBLV010000110">
    <property type="protein sequence ID" value="CAB4871379.1"/>
    <property type="molecule type" value="Genomic_DNA"/>
</dbReference>
<organism evidence="1">
    <name type="scientific">freshwater metagenome</name>
    <dbReference type="NCBI Taxonomy" id="449393"/>
    <lineage>
        <taxon>unclassified sequences</taxon>
        <taxon>metagenomes</taxon>
        <taxon>ecological metagenomes</taxon>
    </lineage>
</organism>
<dbReference type="Pfam" id="PF02391">
    <property type="entry name" value="MoaE"/>
    <property type="match status" value="1"/>
</dbReference>
<reference evidence="1" key="1">
    <citation type="submission" date="2020-05" db="EMBL/GenBank/DDBJ databases">
        <authorList>
            <person name="Chiriac C."/>
            <person name="Salcher M."/>
            <person name="Ghai R."/>
            <person name="Kavagutti S V."/>
        </authorList>
    </citation>
    <scope>NUCLEOTIDE SEQUENCE</scope>
</reference>
<gene>
    <name evidence="1" type="ORF">UFOPK3425_00652</name>
</gene>
<dbReference type="InterPro" id="IPR003448">
    <property type="entry name" value="Mopterin_biosynth_MoaE"/>
</dbReference>
<dbReference type="InterPro" id="IPR036563">
    <property type="entry name" value="MoaE_sf"/>
</dbReference>
<dbReference type="PANTHER" id="PTHR23404">
    <property type="entry name" value="MOLYBDOPTERIN SYNTHASE RELATED"/>
    <property type="match status" value="1"/>
</dbReference>
<protein>
    <submittedName>
        <fullName evidence="1">Unannotated protein</fullName>
    </submittedName>
</protein>
<dbReference type="SUPFAM" id="SSF54690">
    <property type="entry name" value="Molybdopterin synthase subunit MoaE"/>
    <property type="match status" value="1"/>
</dbReference>
<name>A0A6J7DSS1_9ZZZZ</name>
<dbReference type="AlphaFoldDB" id="A0A6J7DSS1"/>
<dbReference type="CDD" id="cd00756">
    <property type="entry name" value="MoaE"/>
    <property type="match status" value="1"/>
</dbReference>
<dbReference type="Gene3D" id="3.90.1170.40">
    <property type="entry name" value="Molybdopterin biosynthesis MoaE subunit"/>
    <property type="match status" value="1"/>
</dbReference>